<dbReference type="Gene3D" id="1.10.620.20">
    <property type="entry name" value="Ribonucleotide Reductase, subunit A"/>
    <property type="match status" value="1"/>
</dbReference>
<dbReference type="GO" id="GO:0045300">
    <property type="term" value="F:stearoyl-[ACP] desaturase activity"/>
    <property type="evidence" value="ECO:0007669"/>
    <property type="project" value="UniProtKB-EC"/>
</dbReference>
<dbReference type="Pfam" id="PF03405">
    <property type="entry name" value="FA_desaturase_2"/>
    <property type="match status" value="1"/>
</dbReference>
<keyword evidence="10" id="KW-0275">Fatty acid biosynthesis</keyword>
<keyword evidence="12" id="KW-1185">Reference proteome</keyword>
<dbReference type="InterPro" id="IPR005067">
    <property type="entry name" value="Fatty_acid_desaturase-2"/>
</dbReference>
<dbReference type="RefSeq" id="WP_394849015.1">
    <property type="nucleotide sequence ID" value="NZ_CP089982.1"/>
</dbReference>
<evidence type="ECO:0000256" key="3">
    <source>
        <dbReference type="ARBA" id="ARBA00011738"/>
    </source>
</evidence>
<keyword evidence="5" id="KW-0479">Metal-binding</keyword>
<keyword evidence="6" id="KW-0276">Fatty acid metabolism</keyword>
<accession>A0ABZ2KI91</accession>
<evidence type="ECO:0000256" key="1">
    <source>
        <dbReference type="ARBA" id="ARBA00001954"/>
    </source>
</evidence>
<keyword evidence="4" id="KW-0444">Lipid biosynthesis</keyword>
<evidence type="ECO:0000313" key="11">
    <source>
        <dbReference type="EMBL" id="WXA98401.1"/>
    </source>
</evidence>
<evidence type="ECO:0000256" key="8">
    <source>
        <dbReference type="ARBA" id="ARBA00023004"/>
    </source>
</evidence>
<proteinExistence type="inferred from homology"/>
<dbReference type="PANTHER" id="PTHR31155:SF9">
    <property type="entry name" value="STEAROYL-[ACYL-CARRIER-PROTEIN] 9-DESATURASE 7, CHLOROPLASTIC"/>
    <property type="match status" value="1"/>
</dbReference>
<evidence type="ECO:0000256" key="5">
    <source>
        <dbReference type="ARBA" id="ARBA00022723"/>
    </source>
</evidence>
<sequence>MKDPTKHHERQERLYRMYKEFFDKAERERRWNPLRDVPYDRISDNTPESLITVAETFCAVESFLPDYVSQGLNVVRPYFGQAWFSANWAYEESKHSLALMEYLMRSGRRTPQQMFELQNRLMEVSWKLPFHTARQMTIYGCFQEMSTFVIYVKQEQRAKAAGDDCLAAIFRLNARDEIAHCRFYEDVVKVLLDEDRHGTLVDISHVAKNFEMPGVGIVPNYDDRIAVMREEGKVDRAVFFQKVFFPVLKYLGVTRQELQEAAWTERDRIQCVSAAE</sequence>
<evidence type="ECO:0000256" key="7">
    <source>
        <dbReference type="ARBA" id="ARBA00023002"/>
    </source>
</evidence>
<dbReference type="EMBL" id="CP089982">
    <property type="protein sequence ID" value="WXA98401.1"/>
    <property type="molecule type" value="Genomic_DNA"/>
</dbReference>
<evidence type="ECO:0000313" key="12">
    <source>
        <dbReference type="Proteomes" id="UP001379533"/>
    </source>
</evidence>
<name>A0ABZ2KI91_9BACT</name>
<evidence type="ECO:0000256" key="2">
    <source>
        <dbReference type="ARBA" id="ARBA00008749"/>
    </source>
</evidence>
<dbReference type="InterPro" id="IPR012348">
    <property type="entry name" value="RNR-like"/>
</dbReference>
<dbReference type="Proteomes" id="UP001379533">
    <property type="component" value="Chromosome"/>
</dbReference>
<keyword evidence="7 11" id="KW-0560">Oxidoreductase</keyword>
<protein>
    <submittedName>
        <fullName evidence="11">Acyl-ACP desaturase</fullName>
        <ecNumber evidence="11">1.14.19.2</ecNumber>
    </submittedName>
</protein>
<gene>
    <name evidence="11" type="ORF">LZC95_16380</name>
</gene>
<dbReference type="PANTHER" id="PTHR31155">
    <property type="entry name" value="ACYL- ACYL-CARRIER-PROTEIN DESATURASE-RELATED"/>
    <property type="match status" value="1"/>
</dbReference>
<evidence type="ECO:0000256" key="10">
    <source>
        <dbReference type="ARBA" id="ARBA00023160"/>
    </source>
</evidence>
<keyword evidence="8" id="KW-0408">Iron</keyword>
<comment type="similarity">
    <text evidence="2">Belongs to the fatty acid desaturase type 2 family.</text>
</comment>
<comment type="cofactor">
    <cofactor evidence="1">
        <name>Fe(2+)</name>
        <dbReference type="ChEBI" id="CHEBI:29033"/>
    </cofactor>
</comment>
<evidence type="ECO:0000256" key="4">
    <source>
        <dbReference type="ARBA" id="ARBA00022516"/>
    </source>
</evidence>
<reference evidence="11 12" key="1">
    <citation type="submission" date="2021-12" db="EMBL/GenBank/DDBJ databases">
        <title>Discovery of the Pendulisporaceae a myxobacterial family with distinct sporulation behavior and unique specialized metabolism.</title>
        <authorList>
            <person name="Garcia R."/>
            <person name="Popoff A."/>
            <person name="Bader C.D."/>
            <person name="Loehr J."/>
            <person name="Walesch S."/>
            <person name="Walt C."/>
            <person name="Boldt J."/>
            <person name="Bunk B."/>
            <person name="Haeckl F.J.F.P.J."/>
            <person name="Gunesch A.P."/>
            <person name="Birkelbach J."/>
            <person name="Nuebel U."/>
            <person name="Pietschmann T."/>
            <person name="Bach T."/>
            <person name="Mueller R."/>
        </authorList>
    </citation>
    <scope>NUCLEOTIDE SEQUENCE [LARGE SCALE GENOMIC DNA]</scope>
    <source>
        <strain evidence="11 12">MSr12523</strain>
    </source>
</reference>
<evidence type="ECO:0000256" key="9">
    <source>
        <dbReference type="ARBA" id="ARBA00023098"/>
    </source>
</evidence>
<keyword evidence="9" id="KW-0443">Lipid metabolism</keyword>
<organism evidence="11 12">
    <name type="scientific">Pendulispora brunnea</name>
    <dbReference type="NCBI Taxonomy" id="2905690"/>
    <lineage>
        <taxon>Bacteria</taxon>
        <taxon>Pseudomonadati</taxon>
        <taxon>Myxococcota</taxon>
        <taxon>Myxococcia</taxon>
        <taxon>Myxococcales</taxon>
        <taxon>Sorangiineae</taxon>
        <taxon>Pendulisporaceae</taxon>
        <taxon>Pendulispora</taxon>
    </lineage>
</organism>
<dbReference type="EC" id="1.14.19.2" evidence="11"/>
<dbReference type="InterPro" id="IPR009078">
    <property type="entry name" value="Ferritin-like_SF"/>
</dbReference>
<comment type="subunit">
    <text evidence="3">Homodimer.</text>
</comment>
<evidence type="ECO:0000256" key="6">
    <source>
        <dbReference type="ARBA" id="ARBA00022832"/>
    </source>
</evidence>
<dbReference type="SUPFAM" id="SSF47240">
    <property type="entry name" value="Ferritin-like"/>
    <property type="match status" value="1"/>
</dbReference>